<dbReference type="SUPFAM" id="SSF56014">
    <property type="entry name" value="Nitrite and sulphite reductase 4Fe-4S domain-like"/>
    <property type="match status" value="1"/>
</dbReference>
<evidence type="ECO:0000259" key="18">
    <source>
        <dbReference type="Pfam" id="PF03460"/>
    </source>
</evidence>
<protein>
    <submittedName>
        <fullName evidence="22">Assimilatory nitrite reductase subunit</fullName>
        <ecNumber evidence="22">1.7.1.4</ecNumber>
    </submittedName>
</protein>
<evidence type="ECO:0000256" key="15">
    <source>
        <dbReference type="PIRNR" id="PIRNR037149"/>
    </source>
</evidence>
<feature type="domain" description="NADH-rubredoxin oxidoreductase C-terminal" evidence="21">
    <location>
        <begin position="327"/>
        <end position="393"/>
    </location>
</feature>
<keyword evidence="10 22" id="KW-0560">Oxidoreductase</keyword>
<dbReference type="InterPro" id="IPR016156">
    <property type="entry name" value="FAD/NAD-linked_Rdtase_dimer_sf"/>
</dbReference>
<dbReference type="Gene3D" id="3.50.50.60">
    <property type="entry name" value="FAD/NAD(P)-binding domain"/>
    <property type="match status" value="2"/>
</dbReference>
<dbReference type="InterPro" id="IPR041575">
    <property type="entry name" value="Rubredoxin_C"/>
</dbReference>
<dbReference type="InterPro" id="IPR006066">
    <property type="entry name" value="NO2/SO3_Rdtase_FeS/sirohaem_BS"/>
</dbReference>
<dbReference type="PANTHER" id="PTHR43809">
    <property type="entry name" value="NITRITE REDUCTASE (NADH) LARGE SUBUNIT"/>
    <property type="match status" value="1"/>
</dbReference>
<feature type="domain" description="FAD/NAD(P)-binding" evidence="20">
    <location>
        <begin position="15"/>
        <end position="295"/>
    </location>
</feature>
<feature type="domain" description="Nitrite/sulphite reductase 4Fe-4S" evidence="17">
    <location>
        <begin position="644"/>
        <end position="782"/>
    </location>
</feature>
<dbReference type="GO" id="GO:0050661">
    <property type="term" value="F:NADP binding"/>
    <property type="evidence" value="ECO:0007669"/>
    <property type="project" value="UniProtKB-UniRule"/>
</dbReference>
<evidence type="ECO:0000256" key="10">
    <source>
        <dbReference type="ARBA" id="ARBA00023002"/>
    </source>
</evidence>
<evidence type="ECO:0000259" key="19">
    <source>
        <dbReference type="Pfam" id="PF04324"/>
    </source>
</evidence>
<dbReference type="PRINTS" id="PR00411">
    <property type="entry name" value="PNDRDTASEI"/>
</dbReference>
<evidence type="ECO:0000256" key="9">
    <source>
        <dbReference type="ARBA" id="ARBA00022827"/>
    </source>
</evidence>
<dbReference type="PRINTS" id="PR00368">
    <property type="entry name" value="FADPNR"/>
</dbReference>
<reference evidence="22 23" key="1">
    <citation type="journal article" date="2014" name="Genome Announc.">
        <title>Complete genome sequence of Magnetospirillum gryphiswaldense MSR-1.</title>
        <authorList>
            <person name="Wang X."/>
            <person name="Wang Q."/>
            <person name="Zhang W."/>
            <person name="Wang Y."/>
            <person name="Li L."/>
            <person name="Wen T."/>
            <person name="Zhang T."/>
            <person name="Zhang Y."/>
            <person name="Xu J."/>
            <person name="Hu J."/>
            <person name="Li S."/>
            <person name="Liu L."/>
            <person name="Liu J."/>
            <person name="Jiang W."/>
            <person name="Tian J."/>
            <person name="Li Y."/>
            <person name="Schuler D."/>
            <person name="Wang L."/>
            <person name="Li J."/>
        </authorList>
    </citation>
    <scope>NUCLEOTIDE SEQUENCE [LARGE SCALE GENOMIC DNA]</scope>
    <source>
        <strain evidence="23">DSM 6361 / JCM 21280 / NBRC 15271 / MSR-1</strain>
    </source>
</reference>
<comment type="cofactor">
    <cofactor evidence="16">
        <name>siroheme</name>
        <dbReference type="ChEBI" id="CHEBI:60052"/>
    </cofactor>
    <text evidence="16">Binds 1 siroheme per subunit.</text>
</comment>
<dbReference type="GO" id="GO:0020037">
    <property type="term" value="F:heme binding"/>
    <property type="evidence" value="ECO:0007669"/>
    <property type="project" value="InterPro"/>
</dbReference>
<dbReference type="PANTHER" id="PTHR43809:SF1">
    <property type="entry name" value="NITRITE REDUCTASE (NADH) LARGE SUBUNIT"/>
    <property type="match status" value="1"/>
</dbReference>
<dbReference type="GO" id="GO:0046872">
    <property type="term" value="F:metal ion binding"/>
    <property type="evidence" value="ECO:0007669"/>
    <property type="project" value="UniProtKB-KW"/>
</dbReference>
<dbReference type="KEGG" id="mgy:MGMSRv2__0181"/>
<dbReference type="EMBL" id="HG794546">
    <property type="protein sequence ID" value="CDK97396.1"/>
    <property type="molecule type" value="Genomic_DNA"/>
</dbReference>
<evidence type="ECO:0000256" key="2">
    <source>
        <dbReference type="ARBA" id="ARBA00005096"/>
    </source>
</evidence>
<keyword evidence="8 16" id="KW-0479">Metal-binding</keyword>
<keyword evidence="9 15" id="KW-0274">FAD</keyword>
<sequence>MSERTKSMNAVSRQRLVVIGNGMAGMRTVEEVLARAPVRYDITVFGAEPHPNYNRIMLSSVLAGEKQIDDIVINHLSWYAENGITLHTGDPVVAIDAAAKTVTAASGLCVAYDKLLLATGSKPLMPPLPGLDLPGVVAFRDIADTDKMLKAAEAKQRAVVIGGGLLGLEAAWGLKRRGMPVALVHLMPTLMERQLDVEAGTMLQRDLTERGLHFFTHAQTERVMGETKAEGLVLADGRTIPADLVVVAIGIRPNIDMGKAAGLDINRGILVGDDMATSNPDIYAVGECVEHNGQVFGLVAPIWEQAKVCAARLAGDQIAAYATPALSTRLKITGIDVFSAGKLAAEDDADEEVVFRDAAKGVYRKLVVREGKLVGAVMYGDVADGGWYFDLIKGDKTIADMRDHLIFGQSFADQGCCGGAKPGLDVAAMADDAQVCGCNGVSKGAIVKAINEKGLTSLDEVRAHTKASASCGMCTPAVQAILSFVTGADASAPEAMCKCTDHGHEYVRHAILDQRLKTQDAVRKALGWKNADGCAKCRPALNYYLLCAWPGEYVDDYQSRFINERAHANIQKDGTYSVIPRMWGGVTTPDELRAIADVADKFNIPSVKVTGGQRIDLLGVKKEDLPAVWGDLNKAGLVSGHGYAKGLRTVKTCVGSEWCRFGTQDSTGLGIKLEKLMWGSWTPHKVKLAVSGCPRNCAEATIKDIGIICTEAGYDMVIGGNGGIEVRVTDELTRLSTEAEVLEYAGAFMQLYREEGHYLERTAPYVERVGMAHIKAHILDDDAGRKALYARFLFSQSFAQDDPWAERATGGIDTHEFQPLAVVS</sequence>
<dbReference type="AlphaFoldDB" id="V6EZD6"/>
<evidence type="ECO:0000259" key="20">
    <source>
        <dbReference type="Pfam" id="PF07992"/>
    </source>
</evidence>
<evidence type="ECO:0000259" key="17">
    <source>
        <dbReference type="Pfam" id="PF01077"/>
    </source>
</evidence>
<dbReference type="InterPro" id="IPR007419">
    <property type="entry name" value="BFD-like_2Fe2S-bd_dom"/>
</dbReference>
<dbReference type="Pfam" id="PF18267">
    <property type="entry name" value="Rubredoxin_C"/>
    <property type="match status" value="1"/>
</dbReference>
<keyword evidence="6 15" id="KW-0285">Flavoprotein</keyword>
<dbReference type="InterPro" id="IPR023753">
    <property type="entry name" value="FAD/NAD-binding_dom"/>
</dbReference>
<feature type="binding site" evidence="16">
    <location>
        <position position="653"/>
    </location>
    <ligand>
        <name>[4Fe-4S] cluster</name>
        <dbReference type="ChEBI" id="CHEBI:49883"/>
    </ligand>
</feature>
<dbReference type="CDD" id="cd19943">
    <property type="entry name" value="NirB_Fer2_BFD-like_1"/>
    <property type="match status" value="1"/>
</dbReference>
<dbReference type="NCBIfam" id="TIGR02374">
    <property type="entry name" value="nitri_red_nirB"/>
    <property type="match status" value="1"/>
</dbReference>
<comment type="cofactor">
    <cofactor evidence="1 15">
        <name>FAD</name>
        <dbReference type="ChEBI" id="CHEBI:57692"/>
    </cofactor>
</comment>
<dbReference type="SUPFAM" id="SSF55124">
    <property type="entry name" value="Nitrite/Sulfite reductase N-terminal domain-like"/>
    <property type="match status" value="1"/>
</dbReference>
<feature type="binding site" evidence="16">
    <location>
        <position position="693"/>
    </location>
    <ligand>
        <name>[4Fe-4S] cluster</name>
        <dbReference type="ChEBI" id="CHEBI:49883"/>
    </ligand>
</feature>
<dbReference type="InterPro" id="IPR036136">
    <property type="entry name" value="Nit/Sulf_reduc_fer-like_dom_sf"/>
</dbReference>
<dbReference type="STRING" id="1430440.MGMSRv2__0181"/>
<evidence type="ECO:0000256" key="3">
    <source>
        <dbReference type="ARBA" id="ARBA00010429"/>
    </source>
</evidence>
<dbReference type="PRINTS" id="PR00397">
    <property type="entry name" value="SIROHAEM"/>
</dbReference>
<dbReference type="PIRSF" id="PIRSF037149">
    <property type="entry name" value="NirB"/>
    <property type="match status" value="1"/>
</dbReference>
<dbReference type="Pfam" id="PF01077">
    <property type="entry name" value="NIR_SIR"/>
    <property type="match status" value="1"/>
</dbReference>
<dbReference type="Pfam" id="PF07992">
    <property type="entry name" value="Pyr_redox_2"/>
    <property type="match status" value="1"/>
</dbReference>
<dbReference type="CDD" id="cd19944">
    <property type="entry name" value="NirB_Fer2_BFD-like_2"/>
    <property type="match status" value="1"/>
</dbReference>
<comment type="pathway">
    <text evidence="2">Nitrogen metabolism; nitrate reduction (assimilation).</text>
</comment>
<evidence type="ECO:0000256" key="14">
    <source>
        <dbReference type="ARBA" id="ARBA00034078"/>
    </source>
</evidence>
<dbReference type="GO" id="GO:0008942">
    <property type="term" value="F:nitrite reductase [NAD(P)H] activity"/>
    <property type="evidence" value="ECO:0007669"/>
    <property type="project" value="UniProtKB-EC"/>
</dbReference>
<dbReference type="Gene3D" id="3.30.390.30">
    <property type="match status" value="1"/>
</dbReference>
<keyword evidence="4 16" id="KW-0004">4Fe-4S</keyword>
<dbReference type="InterPro" id="IPR045854">
    <property type="entry name" value="NO2/SO3_Rdtase_4Fe4S_sf"/>
</dbReference>
<dbReference type="InterPro" id="IPR036188">
    <property type="entry name" value="FAD/NAD-bd_sf"/>
</dbReference>
<dbReference type="FunFam" id="1.10.10.1100:FF:000002">
    <property type="entry name" value="Nitrite reductase large subunit"/>
    <property type="match status" value="1"/>
</dbReference>
<dbReference type="InterPro" id="IPR006067">
    <property type="entry name" value="NO2/SO3_Rdtase_4Fe4S_dom"/>
</dbReference>
<dbReference type="Proteomes" id="UP000018922">
    <property type="component" value="Chromosome I"/>
</dbReference>
<feature type="domain" description="BFD-like [2Fe-2S]-binding" evidence="19">
    <location>
        <begin position="496"/>
        <end position="545"/>
    </location>
</feature>
<feature type="binding site" evidence="16">
    <location>
        <position position="697"/>
    </location>
    <ligand>
        <name>[4Fe-4S] cluster</name>
        <dbReference type="ChEBI" id="CHEBI:49883"/>
    </ligand>
</feature>
<evidence type="ECO:0000256" key="11">
    <source>
        <dbReference type="ARBA" id="ARBA00023004"/>
    </source>
</evidence>
<evidence type="ECO:0000313" key="23">
    <source>
        <dbReference type="Proteomes" id="UP000018922"/>
    </source>
</evidence>
<keyword evidence="7" id="KW-0001">2Fe-2S</keyword>
<keyword evidence="23" id="KW-1185">Reference proteome</keyword>
<dbReference type="InterPro" id="IPR017121">
    <property type="entry name" value="Nitrite_Rdtase_lsu"/>
</dbReference>
<dbReference type="Pfam" id="PF03460">
    <property type="entry name" value="NIR_SIR_ferr"/>
    <property type="match status" value="1"/>
</dbReference>
<comment type="cofactor">
    <cofactor evidence="14">
        <name>[2Fe-2S] cluster</name>
        <dbReference type="ChEBI" id="CHEBI:190135"/>
    </cofactor>
</comment>
<evidence type="ECO:0000256" key="13">
    <source>
        <dbReference type="ARBA" id="ARBA00023063"/>
    </source>
</evidence>
<keyword evidence="5 16" id="KW-0349">Heme</keyword>
<gene>
    <name evidence="22" type="primary">nasD</name>
    <name evidence="22" type="ordered locus">MGMSRv2__0181</name>
</gene>
<evidence type="ECO:0000256" key="1">
    <source>
        <dbReference type="ARBA" id="ARBA00001974"/>
    </source>
</evidence>
<keyword evidence="11 16" id="KW-0408">Iron</keyword>
<keyword evidence="12 16" id="KW-0411">Iron-sulfur</keyword>
<feature type="binding site" description="axial binding residue" evidence="16">
    <location>
        <position position="697"/>
    </location>
    <ligand>
        <name>siroheme</name>
        <dbReference type="ChEBI" id="CHEBI:60052"/>
    </ligand>
    <ligandPart>
        <name>Fe</name>
        <dbReference type="ChEBI" id="CHEBI:18248"/>
    </ligandPart>
</feature>
<dbReference type="EC" id="1.7.1.4" evidence="22"/>
<dbReference type="InterPro" id="IPR041854">
    <property type="entry name" value="BFD-like_2Fe2S-bd_dom_sf"/>
</dbReference>
<dbReference type="GO" id="GO:0051539">
    <property type="term" value="F:4 iron, 4 sulfur cluster binding"/>
    <property type="evidence" value="ECO:0007669"/>
    <property type="project" value="UniProtKB-KW"/>
</dbReference>
<evidence type="ECO:0000259" key="21">
    <source>
        <dbReference type="Pfam" id="PF18267"/>
    </source>
</evidence>
<dbReference type="InterPro" id="IPR005117">
    <property type="entry name" value="NiRdtase/SiRdtase_haem-b_fer"/>
</dbReference>
<dbReference type="InterPro" id="IPR052034">
    <property type="entry name" value="NasD-like"/>
</dbReference>
<evidence type="ECO:0000256" key="5">
    <source>
        <dbReference type="ARBA" id="ARBA00022617"/>
    </source>
</evidence>
<feature type="binding site" evidence="16">
    <location>
        <position position="659"/>
    </location>
    <ligand>
        <name>[4Fe-4S] cluster</name>
        <dbReference type="ChEBI" id="CHEBI:49883"/>
    </ligand>
</feature>
<evidence type="ECO:0000256" key="16">
    <source>
        <dbReference type="PIRSR" id="PIRSR037149-1"/>
    </source>
</evidence>
<name>V6EZD6_MAGGM</name>
<evidence type="ECO:0000256" key="6">
    <source>
        <dbReference type="ARBA" id="ARBA00022630"/>
    </source>
</evidence>
<dbReference type="SUPFAM" id="SSF51905">
    <property type="entry name" value="FAD/NAD(P)-binding domain"/>
    <property type="match status" value="2"/>
</dbReference>
<accession>V6EZD6</accession>
<dbReference type="UniPathway" id="UPA00653"/>
<dbReference type="Gene3D" id="3.90.480.10">
    <property type="entry name" value="Sulfite Reductase Hemoprotein,Domain 2"/>
    <property type="match status" value="1"/>
</dbReference>
<dbReference type="InterPro" id="IPR012744">
    <property type="entry name" value="Nitri_red_NirB"/>
</dbReference>
<evidence type="ECO:0000313" key="22">
    <source>
        <dbReference type="EMBL" id="CDK97396.1"/>
    </source>
</evidence>
<dbReference type="PROSITE" id="PS00365">
    <property type="entry name" value="NIR_SIR"/>
    <property type="match status" value="1"/>
</dbReference>
<evidence type="ECO:0000256" key="7">
    <source>
        <dbReference type="ARBA" id="ARBA00022714"/>
    </source>
</evidence>
<dbReference type="HOGENOM" id="CLU_003291_0_0_5"/>
<proteinExistence type="inferred from homology"/>
<dbReference type="Gene3D" id="1.10.10.1100">
    <property type="entry name" value="BFD-like [2Fe-2S]-binding domain"/>
    <property type="match status" value="1"/>
</dbReference>
<comment type="similarity">
    <text evidence="3">Belongs to the nitrite and sulfite reductase 4Fe-4S domain family.</text>
</comment>
<dbReference type="GO" id="GO:0050660">
    <property type="term" value="F:flavin adenine dinucleotide binding"/>
    <property type="evidence" value="ECO:0007669"/>
    <property type="project" value="UniProtKB-UniRule"/>
</dbReference>
<feature type="domain" description="Nitrite/Sulfite reductase ferredoxin-like" evidence="18">
    <location>
        <begin position="571"/>
        <end position="634"/>
    </location>
</feature>
<dbReference type="eggNOG" id="COG1251">
    <property type="taxonomic scope" value="Bacteria"/>
</dbReference>
<evidence type="ECO:0000256" key="4">
    <source>
        <dbReference type="ARBA" id="ARBA00022485"/>
    </source>
</evidence>
<organism evidence="22 23">
    <name type="scientific">Magnetospirillum gryphiswaldense (strain DSM 6361 / JCM 21280 / NBRC 15271 / MSR-1)</name>
    <dbReference type="NCBI Taxonomy" id="431944"/>
    <lineage>
        <taxon>Bacteria</taxon>
        <taxon>Pseudomonadati</taxon>
        <taxon>Pseudomonadota</taxon>
        <taxon>Alphaproteobacteria</taxon>
        <taxon>Rhodospirillales</taxon>
        <taxon>Rhodospirillaceae</taxon>
        <taxon>Magnetospirillum</taxon>
    </lineage>
</organism>
<keyword evidence="13 15" id="KW-0534">Nitrate assimilation</keyword>
<dbReference type="GO" id="GO:0042128">
    <property type="term" value="P:nitrate assimilation"/>
    <property type="evidence" value="ECO:0007669"/>
    <property type="project" value="UniProtKB-UniRule"/>
</dbReference>
<comment type="cofactor">
    <cofactor evidence="16">
        <name>[4Fe-4S] cluster</name>
        <dbReference type="ChEBI" id="CHEBI:49883"/>
    </cofactor>
    <text evidence="16">Binds 1 [4Fe-4S] cluster per subunit.</text>
</comment>
<feature type="domain" description="BFD-like [2Fe-2S]-binding" evidence="19">
    <location>
        <begin position="435"/>
        <end position="482"/>
    </location>
</feature>
<dbReference type="Gene3D" id="3.30.413.10">
    <property type="entry name" value="Sulfite Reductase Hemoprotein, domain 1"/>
    <property type="match status" value="1"/>
</dbReference>
<dbReference type="Pfam" id="PF04324">
    <property type="entry name" value="Fer2_BFD"/>
    <property type="match status" value="2"/>
</dbReference>
<evidence type="ECO:0000256" key="8">
    <source>
        <dbReference type="ARBA" id="ARBA00022723"/>
    </source>
</evidence>
<dbReference type="GO" id="GO:0051537">
    <property type="term" value="F:2 iron, 2 sulfur cluster binding"/>
    <property type="evidence" value="ECO:0007669"/>
    <property type="project" value="UniProtKB-KW"/>
</dbReference>
<evidence type="ECO:0000256" key="12">
    <source>
        <dbReference type="ARBA" id="ARBA00023014"/>
    </source>
</evidence>